<dbReference type="GO" id="GO:0046872">
    <property type="term" value="F:metal ion binding"/>
    <property type="evidence" value="ECO:0007669"/>
    <property type="project" value="UniProtKB-KW"/>
</dbReference>
<evidence type="ECO:0000256" key="4">
    <source>
        <dbReference type="ARBA" id="ARBA00022833"/>
    </source>
</evidence>
<gene>
    <name evidence="6" type="ORF">HGH92_25810</name>
</gene>
<dbReference type="Proteomes" id="UP000570474">
    <property type="component" value="Unassembled WGS sequence"/>
</dbReference>
<accession>A0A847S4H5</accession>
<keyword evidence="4" id="KW-0862">Zinc</keyword>
<dbReference type="RefSeq" id="WP_168873691.1">
    <property type="nucleotide sequence ID" value="NZ_JABAIA010000003.1"/>
</dbReference>
<keyword evidence="2" id="KW-0479">Metal-binding</keyword>
<dbReference type="Gene3D" id="3.60.15.10">
    <property type="entry name" value="Ribonuclease Z/Hydroxyacylglutathione hydrolase-like"/>
    <property type="match status" value="1"/>
</dbReference>
<sequence length="291" mass="32078">MQTPFTFRVGHLELMVFSDGHQSLSPAHPMIGPYEQPSQVHHSLRALLLPTDVLQLDLNILLVRHQDRLILIDAGLGQEDTTSGLLPASLAAAGIPATSITDIVLTHAHSDHTGGLLHPDGPLVFPNAIVHLSQTEYDHWMQDQPDFSASPLNIAPTMQTGLTTRIPQILRTIRPQLRLAAPRATLYDCIRLIPAPGHTSGHSMVEIFSGEETLLHSADLLHAAVLLQHPEWGMFYDMDFEQAAQTRESFLQEAANSGRMTMTYHLPWPGVGKITRGDKGFKWEPVTPCGK</sequence>
<evidence type="ECO:0000256" key="3">
    <source>
        <dbReference type="ARBA" id="ARBA00022801"/>
    </source>
</evidence>
<protein>
    <submittedName>
        <fullName evidence="6">MBL fold metallo-hydrolase</fullName>
    </submittedName>
</protein>
<comment type="caution">
    <text evidence="6">The sequence shown here is derived from an EMBL/GenBank/DDBJ whole genome shotgun (WGS) entry which is preliminary data.</text>
</comment>
<dbReference type="SMART" id="SM00849">
    <property type="entry name" value="Lactamase_B"/>
    <property type="match status" value="1"/>
</dbReference>
<proteinExistence type="inferred from homology"/>
<evidence type="ECO:0000313" key="7">
    <source>
        <dbReference type="Proteomes" id="UP000570474"/>
    </source>
</evidence>
<evidence type="ECO:0000259" key="5">
    <source>
        <dbReference type="SMART" id="SM00849"/>
    </source>
</evidence>
<evidence type="ECO:0000313" key="6">
    <source>
        <dbReference type="EMBL" id="NLR67747.1"/>
    </source>
</evidence>
<evidence type="ECO:0000256" key="2">
    <source>
        <dbReference type="ARBA" id="ARBA00022723"/>
    </source>
</evidence>
<dbReference type="CDD" id="cd07720">
    <property type="entry name" value="OPHC2-like_MBL-fold"/>
    <property type="match status" value="1"/>
</dbReference>
<dbReference type="InterPro" id="IPR001279">
    <property type="entry name" value="Metallo-B-lactamas"/>
</dbReference>
<dbReference type="AlphaFoldDB" id="A0A847S4H5"/>
<keyword evidence="7" id="KW-1185">Reference proteome</keyword>
<dbReference type="GO" id="GO:0016787">
    <property type="term" value="F:hydrolase activity"/>
    <property type="evidence" value="ECO:0007669"/>
    <property type="project" value="UniProtKB-KW"/>
</dbReference>
<dbReference type="SUPFAM" id="SSF56281">
    <property type="entry name" value="Metallo-hydrolase/oxidoreductase"/>
    <property type="match status" value="1"/>
</dbReference>
<dbReference type="EMBL" id="JABAIA010000003">
    <property type="protein sequence ID" value="NLR67747.1"/>
    <property type="molecule type" value="Genomic_DNA"/>
</dbReference>
<reference evidence="6 7" key="1">
    <citation type="submission" date="2020-04" db="EMBL/GenBank/DDBJ databases">
        <authorList>
            <person name="Yin C."/>
        </authorList>
    </citation>
    <scope>NUCLEOTIDE SEQUENCE [LARGE SCALE GENOMIC DNA]</scope>
    <source>
        <strain evidence="6 7">Ae27</strain>
    </source>
</reference>
<comment type="similarity">
    <text evidence="1">Belongs to the metallo-beta-lactamase superfamily.</text>
</comment>
<keyword evidence="3 6" id="KW-0378">Hydrolase</keyword>
<dbReference type="PANTHER" id="PTHR42978">
    <property type="entry name" value="QUORUM-QUENCHING LACTONASE YTNP-RELATED-RELATED"/>
    <property type="match status" value="1"/>
</dbReference>
<dbReference type="Pfam" id="PF00753">
    <property type="entry name" value="Lactamase_B"/>
    <property type="match status" value="1"/>
</dbReference>
<feature type="domain" description="Metallo-beta-lactamase" evidence="5">
    <location>
        <begin position="57"/>
        <end position="259"/>
    </location>
</feature>
<dbReference type="InterPro" id="IPR051013">
    <property type="entry name" value="MBL_superfamily_lactonases"/>
</dbReference>
<name>A0A847S4H5_9BACT</name>
<evidence type="ECO:0000256" key="1">
    <source>
        <dbReference type="ARBA" id="ARBA00007749"/>
    </source>
</evidence>
<organism evidence="6 7">
    <name type="scientific">Chitinophaga varians</name>
    <dbReference type="NCBI Taxonomy" id="2202339"/>
    <lineage>
        <taxon>Bacteria</taxon>
        <taxon>Pseudomonadati</taxon>
        <taxon>Bacteroidota</taxon>
        <taxon>Chitinophagia</taxon>
        <taxon>Chitinophagales</taxon>
        <taxon>Chitinophagaceae</taxon>
        <taxon>Chitinophaga</taxon>
    </lineage>
</organism>
<dbReference type="PANTHER" id="PTHR42978:SF6">
    <property type="entry name" value="QUORUM-QUENCHING LACTONASE YTNP-RELATED"/>
    <property type="match status" value="1"/>
</dbReference>
<dbReference type="InterPro" id="IPR036866">
    <property type="entry name" value="RibonucZ/Hydroxyglut_hydro"/>
</dbReference>